<feature type="compositionally biased region" description="Polar residues" evidence="1">
    <location>
        <begin position="89"/>
        <end position="115"/>
    </location>
</feature>
<accession>A0A0V0H601</accession>
<dbReference type="EMBL" id="GEDG01025339">
    <property type="protein sequence ID" value="JAP15321.1"/>
    <property type="molecule type" value="Transcribed_RNA"/>
</dbReference>
<name>A0A0V0H601_SOLCH</name>
<feature type="region of interest" description="Disordered" evidence="1">
    <location>
        <begin position="166"/>
        <end position="185"/>
    </location>
</feature>
<sequence>IENVSDFYPQKRISLLINIPVVTTPKSGKFPAIQNPNPKTQSFFPSRSLCLLPAATIIATSSSKEFHQRSTQKTSIPRLLRRKPISRPRFSSFTHCDRTQTQPDKSKQPTVTPKSPTKPCWSAAHTNPNPHQKKIETHSKLSDLSQVLPPEHTPLLLTVLPYQTHLRSPPKCHRKTSATISHNIA</sequence>
<feature type="non-terminal residue" evidence="2">
    <location>
        <position position="1"/>
    </location>
</feature>
<evidence type="ECO:0000313" key="2">
    <source>
        <dbReference type="EMBL" id="JAP15321.1"/>
    </source>
</evidence>
<protein>
    <submittedName>
        <fullName evidence="2">Putative ovule protein</fullName>
    </submittedName>
</protein>
<proteinExistence type="predicted"/>
<feature type="region of interest" description="Disordered" evidence="1">
    <location>
        <begin position="81"/>
        <end position="134"/>
    </location>
</feature>
<reference evidence="2" key="1">
    <citation type="submission" date="2015-12" db="EMBL/GenBank/DDBJ databases">
        <title>Gene expression during late stages of embryo sac development: a critical building block for successful pollen-pistil interactions.</title>
        <authorList>
            <person name="Liu Y."/>
            <person name="Joly V."/>
            <person name="Sabar M."/>
            <person name="Matton D.P."/>
        </authorList>
    </citation>
    <scope>NUCLEOTIDE SEQUENCE</scope>
</reference>
<organism evidence="2">
    <name type="scientific">Solanum chacoense</name>
    <name type="common">Chaco potato</name>
    <dbReference type="NCBI Taxonomy" id="4108"/>
    <lineage>
        <taxon>Eukaryota</taxon>
        <taxon>Viridiplantae</taxon>
        <taxon>Streptophyta</taxon>
        <taxon>Embryophyta</taxon>
        <taxon>Tracheophyta</taxon>
        <taxon>Spermatophyta</taxon>
        <taxon>Magnoliopsida</taxon>
        <taxon>eudicotyledons</taxon>
        <taxon>Gunneridae</taxon>
        <taxon>Pentapetalae</taxon>
        <taxon>asterids</taxon>
        <taxon>lamiids</taxon>
        <taxon>Solanales</taxon>
        <taxon>Solanaceae</taxon>
        <taxon>Solanoideae</taxon>
        <taxon>Solaneae</taxon>
        <taxon>Solanum</taxon>
    </lineage>
</organism>
<dbReference type="AlphaFoldDB" id="A0A0V0H601"/>
<evidence type="ECO:0000256" key="1">
    <source>
        <dbReference type="SAM" id="MobiDB-lite"/>
    </source>
</evidence>